<dbReference type="STRING" id="270351.Maq22A_c00865"/>
<dbReference type="InterPro" id="IPR005225">
    <property type="entry name" value="Small_GTP-bd"/>
</dbReference>
<feature type="domain" description="TrmE-type G" evidence="9">
    <location>
        <begin position="220"/>
        <end position="361"/>
    </location>
</feature>
<dbReference type="SUPFAM" id="SSF52540">
    <property type="entry name" value="P-loop containing nucleoside triphosphate hydrolases"/>
    <property type="match status" value="1"/>
</dbReference>
<feature type="binding site" evidence="8">
    <location>
        <position position="251"/>
    </location>
    <ligand>
        <name>K(+)</name>
        <dbReference type="ChEBI" id="CHEBI:29103"/>
    </ligand>
</feature>
<dbReference type="InterPro" id="IPR027266">
    <property type="entry name" value="TrmE/GcvT-like"/>
</dbReference>
<dbReference type="PROSITE" id="PS51709">
    <property type="entry name" value="G_TRME"/>
    <property type="match status" value="1"/>
</dbReference>
<feature type="binding site" evidence="8">
    <location>
        <position position="255"/>
    </location>
    <ligand>
        <name>Mg(2+)</name>
        <dbReference type="ChEBI" id="CHEBI:18420"/>
    </ligand>
</feature>
<reference evidence="10 11" key="1">
    <citation type="journal article" date="2015" name="Genome Announc.">
        <title>Complete Genome Sequence of Methylobacterium aquaticum Strain 22A, Isolated from Racomitrium japonicum Moss.</title>
        <authorList>
            <person name="Tani A."/>
            <person name="Ogura Y."/>
            <person name="Hayashi T."/>
            <person name="Kimbara K."/>
        </authorList>
    </citation>
    <scope>NUCLEOTIDE SEQUENCE [LARGE SCALE GENOMIC DNA]</scope>
    <source>
        <strain evidence="10 11">MA-22A</strain>
    </source>
</reference>
<dbReference type="AlphaFoldDB" id="A0A0C6FF86"/>
<dbReference type="PANTHER" id="PTHR42714">
    <property type="entry name" value="TRNA MODIFICATION GTPASE GTPBP3"/>
    <property type="match status" value="1"/>
</dbReference>
<dbReference type="KEGG" id="maqu:Maq22A_c00865"/>
<dbReference type="Gene3D" id="3.30.1360.120">
    <property type="entry name" value="Probable tRNA modification gtpase trme, domain 1"/>
    <property type="match status" value="1"/>
</dbReference>
<comment type="cofactor">
    <cofactor evidence="8">
        <name>K(+)</name>
        <dbReference type="ChEBI" id="CHEBI:29103"/>
    </cofactor>
    <text evidence="8">Binds 1 potassium ion per subunit.</text>
</comment>
<feature type="binding site" evidence="8">
    <location>
        <position position="249"/>
    </location>
    <ligand>
        <name>K(+)</name>
        <dbReference type="ChEBI" id="CHEBI:29103"/>
    </ligand>
</feature>
<keyword evidence="4 8" id="KW-0378">Hydrolase</keyword>
<dbReference type="GO" id="GO:0005737">
    <property type="term" value="C:cytoplasm"/>
    <property type="evidence" value="ECO:0007669"/>
    <property type="project" value="UniProtKB-SubCell"/>
</dbReference>
<dbReference type="EC" id="3.6.-.-" evidence="8"/>
<dbReference type="Pfam" id="PF01926">
    <property type="entry name" value="MMR_HSR1"/>
    <property type="match status" value="1"/>
</dbReference>
<feature type="binding site" evidence="8">
    <location>
        <begin position="274"/>
        <end position="277"/>
    </location>
    <ligand>
        <name>GTP</name>
        <dbReference type="ChEBI" id="CHEBI:37565"/>
    </ligand>
</feature>
<feature type="binding site" evidence="8">
    <location>
        <position position="437"/>
    </location>
    <ligand>
        <name>(6S)-5-formyl-5,6,7,8-tetrahydrofolate</name>
        <dbReference type="ChEBI" id="CHEBI:57457"/>
    </ligand>
</feature>
<dbReference type="InterPro" id="IPR031168">
    <property type="entry name" value="G_TrmE"/>
</dbReference>
<evidence type="ECO:0000256" key="7">
    <source>
        <dbReference type="ARBA" id="ARBA00023134"/>
    </source>
</evidence>
<dbReference type="GO" id="GO:0002098">
    <property type="term" value="P:tRNA wobble uridine modification"/>
    <property type="evidence" value="ECO:0007669"/>
    <property type="project" value="TreeGrafter"/>
</dbReference>
<comment type="subunit">
    <text evidence="8">Homodimer. Heterotetramer of two MnmE and two MnmG subunits.</text>
</comment>
<dbReference type="NCBIfam" id="TIGR00231">
    <property type="entry name" value="small_GTP"/>
    <property type="match status" value="1"/>
</dbReference>
<dbReference type="GO" id="GO:0046872">
    <property type="term" value="F:metal ion binding"/>
    <property type="evidence" value="ECO:0007669"/>
    <property type="project" value="UniProtKB-KW"/>
</dbReference>
<organism evidence="10 11">
    <name type="scientific">Methylobacterium aquaticum</name>
    <dbReference type="NCBI Taxonomy" id="270351"/>
    <lineage>
        <taxon>Bacteria</taxon>
        <taxon>Pseudomonadati</taxon>
        <taxon>Pseudomonadota</taxon>
        <taxon>Alphaproteobacteria</taxon>
        <taxon>Hyphomicrobiales</taxon>
        <taxon>Methylobacteriaceae</taxon>
        <taxon>Methylobacterium</taxon>
    </lineage>
</organism>
<keyword evidence="7 8" id="KW-0342">GTP-binding</keyword>
<feature type="binding site" evidence="8">
    <location>
        <begin position="249"/>
        <end position="255"/>
    </location>
    <ligand>
        <name>GTP</name>
        <dbReference type="ChEBI" id="CHEBI:37565"/>
    </ligand>
</feature>
<comment type="function">
    <text evidence="8">Exhibits a very high intrinsic GTPase hydrolysis rate. Involved in the addition of a carboxymethylaminomethyl (cmnm) group at the wobble position (U34) of certain tRNAs, forming tRNA-cmnm(5)s(2)U34.</text>
</comment>
<evidence type="ECO:0000256" key="4">
    <source>
        <dbReference type="ARBA" id="ARBA00022801"/>
    </source>
</evidence>
<feature type="binding site" evidence="8">
    <location>
        <position position="234"/>
    </location>
    <ligand>
        <name>Mg(2+)</name>
        <dbReference type="ChEBI" id="CHEBI:18420"/>
    </ligand>
</feature>
<dbReference type="Gene3D" id="1.20.120.430">
    <property type="entry name" value="tRNA modification GTPase MnmE domain 2"/>
    <property type="match status" value="1"/>
</dbReference>
<dbReference type="PANTHER" id="PTHR42714:SF2">
    <property type="entry name" value="TRNA MODIFICATION GTPASE GTPBP3, MITOCHONDRIAL"/>
    <property type="match status" value="1"/>
</dbReference>
<reference evidence="11" key="2">
    <citation type="submission" date="2015-01" db="EMBL/GenBank/DDBJ databases">
        <title>Complete genome sequence of Methylobacterium aquaticum strain 22A.</title>
        <authorList>
            <person name="Tani A."/>
            <person name="Ogura Y."/>
            <person name="Hayashi T."/>
        </authorList>
    </citation>
    <scope>NUCLEOTIDE SEQUENCE [LARGE SCALE GENOMIC DNA]</scope>
    <source>
        <strain evidence="11">MA-22A</strain>
    </source>
</reference>
<dbReference type="InterPro" id="IPR027368">
    <property type="entry name" value="MnmE_dom2"/>
</dbReference>
<dbReference type="Pfam" id="PF12631">
    <property type="entry name" value="MnmE_helical"/>
    <property type="match status" value="1"/>
</dbReference>
<dbReference type="CDD" id="cd14858">
    <property type="entry name" value="TrmE_N"/>
    <property type="match status" value="1"/>
</dbReference>
<comment type="similarity">
    <text evidence="1 8">Belongs to the TRAFAC class TrmE-Era-EngA-EngB-Septin-like GTPase superfamily. TrmE GTPase family.</text>
</comment>
<dbReference type="RefSeq" id="WP_060845320.1">
    <property type="nucleotide sequence ID" value="NZ_AP014704.1"/>
</dbReference>
<dbReference type="GO" id="GO:0003924">
    <property type="term" value="F:GTPase activity"/>
    <property type="evidence" value="ECO:0007669"/>
    <property type="project" value="UniProtKB-UniRule"/>
</dbReference>
<dbReference type="InterPro" id="IPR004520">
    <property type="entry name" value="GTPase_MnmE"/>
</dbReference>
<dbReference type="InterPro" id="IPR006073">
    <property type="entry name" value="GTP-bd"/>
</dbReference>
<dbReference type="CDD" id="cd04164">
    <property type="entry name" value="trmE"/>
    <property type="match status" value="1"/>
</dbReference>
<dbReference type="Gene3D" id="3.40.50.300">
    <property type="entry name" value="P-loop containing nucleotide triphosphate hydrolases"/>
    <property type="match status" value="1"/>
</dbReference>
<keyword evidence="2 8" id="KW-0819">tRNA processing</keyword>
<accession>A0A0C6FF86</accession>
<evidence type="ECO:0000313" key="10">
    <source>
        <dbReference type="EMBL" id="BAQ43679.1"/>
    </source>
</evidence>
<dbReference type="Pfam" id="PF10396">
    <property type="entry name" value="TrmE_N"/>
    <property type="match status" value="1"/>
</dbReference>
<evidence type="ECO:0000256" key="6">
    <source>
        <dbReference type="ARBA" id="ARBA00022958"/>
    </source>
</evidence>
<feature type="binding site" evidence="8">
    <location>
        <begin position="230"/>
        <end position="235"/>
    </location>
    <ligand>
        <name>GTP</name>
        <dbReference type="ChEBI" id="CHEBI:37565"/>
    </ligand>
</feature>
<dbReference type="SUPFAM" id="SSF116878">
    <property type="entry name" value="TrmE connector domain"/>
    <property type="match status" value="1"/>
</dbReference>
<evidence type="ECO:0000256" key="5">
    <source>
        <dbReference type="ARBA" id="ARBA00022842"/>
    </source>
</evidence>
<evidence type="ECO:0000256" key="8">
    <source>
        <dbReference type="HAMAP-Rule" id="MF_00379"/>
    </source>
</evidence>
<keyword evidence="8" id="KW-0963">Cytoplasm</keyword>
<evidence type="ECO:0000313" key="11">
    <source>
        <dbReference type="Proteomes" id="UP000061432"/>
    </source>
</evidence>
<feature type="binding site" evidence="8">
    <location>
        <begin position="342"/>
        <end position="344"/>
    </location>
    <ligand>
        <name>GTP</name>
        <dbReference type="ChEBI" id="CHEBI:37565"/>
    </ligand>
</feature>
<dbReference type="GO" id="GO:0005525">
    <property type="term" value="F:GTP binding"/>
    <property type="evidence" value="ECO:0007669"/>
    <property type="project" value="UniProtKB-UniRule"/>
</dbReference>
<feature type="binding site" evidence="8">
    <location>
        <position position="122"/>
    </location>
    <ligand>
        <name>(6S)-5-formyl-5,6,7,8-tetrahydrofolate</name>
        <dbReference type="ChEBI" id="CHEBI:57457"/>
    </ligand>
</feature>
<name>A0A0C6FF86_9HYPH</name>
<evidence type="ECO:0000259" key="9">
    <source>
        <dbReference type="PROSITE" id="PS51709"/>
    </source>
</evidence>
<feature type="binding site" evidence="8">
    <location>
        <position position="82"/>
    </location>
    <ligand>
        <name>(6S)-5-formyl-5,6,7,8-tetrahydrofolate</name>
        <dbReference type="ChEBI" id="CHEBI:57457"/>
    </ligand>
</feature>
<dbReference type="Proteomes" id="UP000061432">
    <property type="component" value="Chromosome"/>
</dbReference>
<dbReference type="NCBIfam" id="NF003661">
    <property type="entry name" value="PRK05291.1-3"/>
    <property type="match status" value="1"/>
</dbReference>
<comment type="caution">
    <text evidence="8">Lacks conserved residue(s) required for the propagation of feature annotation.</text>
</comment>
<feature type="binding site" evidence="8">
    <location>
        <position position="230"/>
    </location>
    <ligand>
        <name>K(+)</name>
        <dbReference type="ChEBI" id="CHEBI:29103"/>
    </ligand>
</feature>
<dbReference type="InterPro" id="IPR027417">
    <property type="entry name" value="P-loop_NTPase"/>
</dbReference>
<comment type="subcellular location">
    <subcellularLocation>
        <location evidence="8">Cytoplasm</location>
    </subcellularLocation>
</comment>
<dbReference type="FunFam" id="3.30.1360.120:FF:000007">
    <property type="entry name" value="tRNA modification GTPase GTPBP3, mitochondrial"/>
    <property type="match status" value="1"/>
</dbReference>
<proteinExistence type="inferred from homology"/>
<dbReference type="HAMAP" id="MF_00379">
    <property type="entry name" value="GTPase_MnmE"/>
    <property type="match status" value="1"/>
</dbReference>
<dbReference type="EMBL" id="AP014704">
    <property type="protein sequence ID" value="BAQ43679.1"/>
    <property type="molecule type" value="Genomic_DNA"/>
</dbReference>
<keyword evidence="8" id="KW-0479">Metal-binding</keyword>
<gene>
    <name evidence="10" type="primary">thdF</name>
    <name evidence="8" type="synonym">mnmE</name>
    <name evidence="8" type="synonym">trmE</name>
    <name evidence="10" type="ORF">Maq22A_c00865</name>
</gene>
<keyword evidence="3 8" id="KW-0547">Nucleotide-binding</keyword>
<dbReference type="InterPro" id="IPR018948">
    <property type="entry name" value="GTP-bd_TrmE_N"/>
</dbReference>
<sequence length="437" mass="46555">MLAPDTIFAPATGYGRTAVAVVRISGPQAGPALAALIRTPLPPARRLVLRTLREPETGELLDQALVAWLPGPGTATGEDMVELHLHGSPAVRAAALRSLGARPGLVPAEPGAFTRRAFLNGRMDLTAVEGLADLIEAETEAQRRQAVRQLDGALGRAVERWRDTLLDVLAGTEAALDFSDEGDVDDEALTASGRIEAARVRDEIRAVLADGRRGERLREGFTVVLAGAPNAGKSTLLNALARRDVAIVSEVPGTTRDAIEVRCDLGGLPVLLVDTAGLRETSDAIEVEGVARSRRRIEQADLVLWLREPGGAEPPALPVPLRMVSTKRDVPGDRTEGEIAISARTGDGLDRLLTEIEREAATSLGSGDALVTRERQRLALEACMRYLDRVAVHGNTLPAELVAEDLRLAVRALGEVAGRVGVEEMLDRLFAGFCIGK</sequence>
<keyword evidence="5 8" id="KW-0460">Magnesium</keyword>
<dbReference type="InterPro" id="IPR025867">
    <property type="entry name" value="MnmE_helical"/>
</dbReference>
<protein>
    <recommendedName>
        <fullName evidence="8">tRNA modification GTPase MnmE</fullName>
        <ecNumber evidence="8">3.6.-.-</ecNumber>
    </recommendedName>
</protein>
<evidence type="ECO:0000256" key="2">
    <source>
        <dbReference type="ARBA" id="ARBA00022694"/>
    </source>
</evidence>
<keyword evidence="6 8" id="KW-0630">Potassium</keyword>
<evidence type="ECO:0000256" key="1">
    <source>
        <dbReference type="ARBA" id="ARBA00011043"/>
    </source>
</evidence>
<dbReference type="PATRIC" id="fig|270351.10.peg.168"/>
<dbReference type="OrthoDB" id="9805918at2"/>
<feature type="binding site" evidence="8">
    <location>
        <position position="254"/>
    </location>
    <ligand>
        <name>K(+)</name>
        <dbReference type="ChEBI" id="CHEBI:29103"/>
    </ligand>
</feature>
<dbReference type="GO" id="GO:0030488">
    <property type="term" value="P:tRNA methylation"/>
    <property type="evidence" value="ECO:0007669"/>
    <property type="project" value="TreeGrafter"/>
</dbReference>
<feature type="binding site" evidence="8">
    <location>
        <position position="23"/>
    </location>
    <ligand>
        <name>(6S)-5-formyl-5,6,7,8-tetrahydrofolate</name>
        <dbReference type="ChEBI" id="CHEBI:57457"/>
    </ligand>
</feature>
<evidence type="ECO:0000256" key="3">
    <source>
        <dbReference type="ARBA" id="ARBA00022741"/>
    </source>
</evidence>